<dbReference type="RefSeq" id="WP_377541232.1">
    <property type="nucleotide sequence ID" value="NZ_JBHXCV010000033.1"/>
</dbReference>
<proteinExistence type="predicted"/>
<comment type="caution">
    <text evidence="2">The sequence shown here is derived from an EMBL/GenBank/DDBJ whole genome shotgun (WGS) entry which is preliminary data.</text>
</comment>
<protein>
    <submittedName>
        <fullName evidence="2">Uncharacterized protein</fullName>
    </submittedName>
</protein>
<accession>A0ABW6GC64</accession>
<sequence>MSCPTCSRVLQVLDRFPAGDPRGDLKASHAAAQARQNTGQPAHVHYSPAQDAYIVVIGEQR</sequence>
<dbReference type="Proteomes" id="UP001598673">
    <property type="component" value="Unassembled WGS sequence"/>
</dbReference>
<reference evidence="2 3" key="1">
    <citation type="submission" date="2024-09" db="EMBL/GenBank/DDBJ databases">
        <title>The Natural Products Discovery Center: Release of the First 8490 Sequenced Strains for Exploring Actinobacteria Biosynthetic Diversity.</title>
        <authorList>
            <person name="Kalkreuter E."/>
            <person name="Kautsar S.A."/>
            <person name="Yang D."/>
            <person name="Bader C.D."/>
            <person name="Teijaro C.N."/>
            <person name="Fluegel L."/>
            <person name="Davis C.M."/>
            <person name="Simpson J.R."/>
            <person name="Lauterbach L."/>
            <person name="Steele A.D."/>
            <person name="Gui C."/>
            <person name="Meng S."/>
            <person name="Li G."/>
            <person name="Viehrig K."/>
            <person name="Ye F."/>
            <person name="Su P."/>
            <person name="Kiefer A.F."/>
            <person name="Nichols A."/>
            <person name="Cepeda A.J."/>
            <person name="Yan W."/>
            <person name="Fan B."/>
            <person name="Jiang Y."/>
            <person name="Adhikari A."/>
            <person name="Zheng C.-J."/>
            <person name="Schuster L."/>
            <person name="Cowan T.M."/>
            <person name="Smanski M.J."/>
            <person name="Chevrette M.G."/>
            <person name="De Carvalho L.P.S."/>
            <person name="Shen B."/>
        </authorList>
    </citation>
    <scope>NUCLEOTIDE SEQUENCE [LARGE SCALE GENOMIC DNA]</scope>
    <source>
        <strain evidence="2 3">NPDC060353</strain>
    </source>
</reference>
<name>A0ABW6GC64_9PSEU</name>
<evidence type="ECO:0000313" key="2">
    <source>
        <dbReference type="EMBL" id="MFD6796799.1"/>
    </source>
</evidence>
<gene>
    <name evidence="2" type="ORF">ACFWGY_26010</name>
</gene>
<organism evidence="2 3">
    <name type="scientific">Prauserella salsuginis</name>
    <dbReference type="NCBI Taxonomy" id="387889"/>
    <lineage>
        <taxon>Bacteria</taxon>
        <taxon>Bacillati</taxon>
        <taxon>Actinomycetota</taxon>
        <taxon>Actinomycetes</taxon>
        <taxon>Pseudonocardiales</taxon>
        <taxon>Pseudonocardiaceae</taxon>
        <taxon>Prauserella</taxon>
        <taxon>Prauserella salsuginis group</taxon>
    </lineage>
</organism>
<dbReference type="EMBL" id="JBHXCV010000033">
    <property type="protein sequence ID" value="MFD6796799.1"/>
    <property type="molecule type" value="Genomic_DNA"/>
</dbReference>
<evidence type="ECO:0000313" key="3">
    <source>
        <dbReference type="Proteomes" id="UP001598673"/>
    </source>
</evidence>
<feature type="region of interest" description="Disordered" evidence="1">
    <location>
        <begin position="22"/>
        <end position="43"/>
    </location>
</feature>
<keyword evidence="3" id="KW-1185">Reference proteome</keyword>
<evidence type="ECO:0000256" key="1">
    <source>
        <dbReference type="SAM" id="MobiDB-lite"/>
    </source>
</evidence>